<feature type="region of interest" description="Disordered" evidence="1">
    <location>
        <begin position="1"/>
        <end position="24"/>
    </location>
</feature>
<keyword evidence="4" id="KW-1185">Reference proteome</keyword>
<evidence type="ECO:0000256" key="1">
    <source>
        <dbReference type="SAM" id="MobiDB-lite"/>
    </source>
</evidence>
<dbReference type="InterPro" id="IPR043636">
    <property type="entry name" value="L1_RRM_dom"/>
</dbReference>
<feature type="compositionally biased region" description="Polar residues" evidence="1">
    <location>
        <begin position="1"/>
        <end position="18"/>
    </location>
</feature>
<comment type="caution">
    <text evidence="3">The sequence shown here is derived from an EMBL/GenBank/DDBJ whole genome shotgun (WGS) entry which is preliminary data.</text>
</comment>
<dbReference type="Gene3D" id="3.30.70.1820">
    <property type="entry name" value="L1 transposable element, RRM domain"/>
    <property type="match status" value="1"/>
</dbReference>
<feature type="domain" description="L1 transposable element RRM" evidence="2">
    <location>
        <begin position="107"/>
        <end position="195"/>
    </location>
</feature>
<dbReference type="PANTHER" id="PTHR11505">
    <property type="entry name" value="L1 TRANSPOSABLE ELEMENT-RELATED"/>
    <property type="match status" value="1"/>
</dbReference>
<dbReference type="EMBL" id="CAWUFR010000631">
    <property type="protein sequence ID" value="CAK6979975.1"/>
    <property type="molecule type" value="Genomic_DNA"/>
</dbReference>
<accession>A0AAV1Q9B9</accession>
<evidence type="ECO:0000313" key="4">
    <source>
        <dbReference type="Proteomes" id="UP001314229"/>
    </source>
</evidence>
<gene>
    <name evidence="3" type="ORF">FSCOSCO3_A024191</name>
</gene>
<evidence type="ECO:0000259" key="2">
    <source>
        <dbReference type="Pfam" id="PF02994"/>
    </source>
</evidence>
<organism evidence="3 4">
    <name type="scientific">Scomber scombrus</name>
    <name type="common">Atlantic mackerel</name>
    <name type="synonym">Scomber vernalis</name>
    <dbReference type="NCBI Taxonomy" id="13677"/>
    <lineage>
        <taxon>Eukaryota</taxon>
        <taxon>Metazoa</taxon>
        <taxon>Chordata</taxon>
        <taxon>Craniata</taxon>
        <taxon>Vertebrata</taxon>
        <taxon>Euteleostomi</taxon>
        <taxon>Actinopterygii</taxon>
        <taxon>Neopterygii</taxon>
        <taxon>Teleostei</taxon>
        <taxon>Neoteleostei</taxon>
        <taxon>Acanthomorphata</taxon>
        <taxon>Pelagiaria</taxon>
        <taxon>Scombriformes</taxon>
        <taxon>Scombridae</taxon>
        <taxon>Scomber</taxon>
    </lineage>
</organism>
<proteinExistence type="predicted"/>
<dbReference type="AlphaFoldDB" id="A0AAV1Q9B9"/>
<sequence length="232" mass="27678">MYSTKKMQKATNTNNPPEENQLDKDAEAARIQSDILKDLKETEQLKERLMKVTESTTEIRTKMDAEELRNAENVRYENRAMEAANHCLSRRKQLEERCERLETFARRNNLRIRWVPQGSEGNDIVGFVKKLIKEELGVQDEILIERAQRANGQRTEDNNPPRSIVVRFRNYHMKQMVLQAARAKKDIQVNNRRIYFDVDFTTKVYKERAKYRKVRKQLEKRQIKSYIIFLQN</sequence>
<dbReference type="Pfam" id="PF02994">
    <property type="entry name" value="Transposase_22"/>
    <property type="match status" value="1"/>
</dbReference>
<dbReference type="Proteomes" id="UP001314229">
    <property type="component" value="Unassembled WGS sequence"/>
</dbReference>
<dbReference type="InterPro" id="IPR004244">
    <property type="entry name" value="Transposase_22"/>
</dbReference>
<reference evidence="3 4" key="1">
    <citation type="submission" date="2024-01" db="EMBL/GenBank/DDBJ databases">
        <authorList>
            <person name="Alioto T."/>
            <person name="Alioto T."/>
            <person name="Gomez Garrido J."/>
        </authorList>
    </citation>
    <scope>NUCLEOTIDE SEQUENCE [LARGE SCALE GENOMIC DNA]</scope>
</reference>
<protein>
    <submittedName>
        <fullName evidence="3">Uncharacterized protein LOC117557980</fullName>
    </submittedName>
</protein>
<name>A0AAV1Q9B9_SCOSC</name>
<evidence type="ECO:0000313" key="3">
    <source>
        <dbReference type="EMBL" id="CAK6979975.1"/>
    </source>
</evidence>